<evidence type="ECO:0000313" key="2">
    <source>
        <dbReference type="Proteomes" id="UP000176998"/>
    </source>
</evidence>
<dbReference type="Proteomes" id="UP000176998">
    <property type="component" value="Unassembled WGS sequence"/>
</dbReference>
<gene>
    <name evidence="1" type="ORF">CORC01_08491</name>
</gene>
<sequence>MRSSTYIFAALSATANALQALEVPNRAHEAIAAANAAIKDRRDLNSCNSVATSLLPKITDGVPTPPADVAAYIALSVTITDACSDPTITGSVGSAYSTYASSYTSWRDKHITDFRALWQACSDVPGVVDVLPTGTNQCSSVVAQITSAGPVNGGGSGNGVGGSHNAARPRETGAVVAAAAMAGFVVAAIQ</sequence>
<dbReference type="RefSeq" id="XP_022473433.1">
    <property type="nucleotide sequence ID" value="XM_022620121.1"/>
</dbReference>
<dbReference type="OrthoDB" id="4845881at2759"/>
<reference evidence="1 2" key="1">
    <citation type="submission" date="2016-09" db="EMBL/GenBank/DDBJ databases">
        <authorList>
            <person name="Capua I."/>
            <person name="De Benedictis P."/>
            <person name="Joannis T."/>
            <person name="Lombin L.H."/>
            <person name="Cattoli G."/>
        </authorList>
    </citation>
    <scope>NUCLEOTIDE SEQUENCE [LARGE SCALE GENOMIC DNA]</scope>
    <source>
        <strain evidence="1 2">IMI 309357</strain>
    </source>
</reference>
<keyword evidence="2" id="KW-1185">Reference proteome</keyword>
<dbReference type="EMBL" id="MJBS01000072">
    <property type="protein sequence ID" value="OHE96273.1"/>
    <property type="molecule type" value="Genomic_DNA"/>
</dbReference>
<evidence type="ECO:0008006" key="3">
    <source>
        <dbReference type="Google" id="ProtNLM"/>
    </source>
</evidence>
<proteinExistence type="predicted"/>
<comment type="caution">
    <text evidence="1">The sequence shown here is derived from an EMBL/GenBank/DDBJ whole genome shotgun (WGS) entry which is preliminary data.</text>
</comment>
<evidence type="ECO:0000313" key="1">
    <source>
        <dbReference type="EMBL" id="OHE96273.1"/>
    </source>
</evidence>
<organism evidence="1 2">
    <name type="scientific">Colletotrichum orchidophilum</name>
    <dbReference type="NCBI Taxonomy" id="1209926"/>
    <lineage>
        <taxon>Eukaryota</taxon>
        <taxon>Fungi</taxon>
        <taxon>Dikarya</taxon>
        <taxon>Ascomycota</taxon>
        <taxon>Pezizomycotina</taxon>
        <taxon>Sordariomycetes</taxon>
        <taxon>Hypocreomycetidae</taxon>
        <taxon>Glomerellales</taxon>
        <taxon>Glomerellaceae</taxon>
        <taxon>Colletotrichum</taxon>
    </lineage>
</organism>
<accession>A0A1G4B4M7</accession>
<dbReference type="AlphaFoldDB" id="A0A1G4B4M7"/>
<name>A0A1G4B4M7_9PEZI</name>
<dbReference type="GeneID" id="34561631"/>
<protein>
    <recommendedName>
        <fullName evidence="3">Infection structure specific protein</fullName>
    </recommendedName>
</protein>